<dbReference type="EMBL" id="EU315244">
    <property type="protein sequence ID" value="ABZ01487.1"/>
    <property type="molecule type" value="Genomic_DNA"/>
</dbReference>
<name>B0ZB66_COLFT</name>
<geneLocation type="plasmid" evidence="1">
    <name>pTer331</name>
</geneLocation>
<dbReference type="Pfam" id="PF02643">
    <property type="entry name" value="DUF192"/>
    <property type="match status" value="1"/>
</dbReference>
<sequence>MQNQPADRSREMTMNPAILKGAAGLIVVGALLAFAASRQQAQAADVAEVCDLSFTGNIQLRGVPVARTKTQQAKGLSNRDEAGPGMLFAFDPPGKLAFWMRDTRIPLSIAFVSEDGTLFAIEDMTPYSDEYHLSMKPAKYALELAQGQFQRKGLAVGSRLLKEECRPTE</sequence>
<dbReference type="AlphaFoldDB" id="B0ZB66"/>
<dbReference type="InterPro" id="IPR038695">
    <property type="entry name" value="Saro_0823-like_sf"/>
</dbReference>
<reference evidence="1" key="1">
    <citation type="journal article" date="2008" name="FEMS Microbiol. Ecol.">
        <title>Comparative genomics of the pIPO2/pSB102 family of environmental plasmids: sequence, evolution, and ecology of pTer331 isolated from Collimonas fungivorans Ter331.</title>
        <authorList>
            <person name="Mela F."/>
            <person name="Fritsche K."/>
            <person name="Boersma H."/>
            <person name="van Elsas J.D."/>
            <person name="Bartels D."/>
            <person name="Meyer F."/>
            <person name="de Boer W."/>
            <person name="van Veen J.A."/>
            <person name="Leveau J.H."/>
        </authorList>
    </citation>
    <scope>NUCLEOTIDE SEQUENCE [LARGE SCALE GENOMIC DNA]</scope>
    <source>
        <strain evidence="1">Ter331</strain>
        <plasmid evidence="1">pTer331</plasmid>
    </source>
</reference>
<evidence type="ECO:0008006" key="2">
    <source>
        <dbReference type="Google" id="ProtNLM"/>
    </source>
</evidence>
<dbReference type="Gene3D" id="2.60.120.1140">
    <property type="entry name" value="Protein of unknown function DUF192"/>
    <property type="match status" value="1"/>
</dbReference>
<organism evidence="1">
    <name type="scientific">Collimonas fungivorans (strain Ter331)</name>
    <dbReference type="NCBI Taxonomy" id="1005048"/>
    <lineage>
        <taxon>Bacteria</taxon>
        <taxon>Pseudomonadati</taxon>
        <taxon>Pseudomonadota</taxon>
        <taxon>Betaproteobacteria</taxon>
        <taxon>Burkholderiales</taxon>
        <taxon>Oxalobacteraceae</taxon>
        <taxon>Collimonas</taxon>
    </lineage>
</organism>
<dbReference type="PANTHER" id="PTHR37953">
    <property type="entry name" value="UPF0127 PROTEIN MJ1496"/>
    <property type="match status" value="1"/>
</dbReference>
<evidence type="ECO:0000313" key="1">
    <source>
        <dbReference type="EMBL" id="ABZ01487.1"/>
    </source>
</evidence>
<keyword evidence="1" id="KW-0614">Plasmid</keyword>
<dbReference type="PANTHER" id="PTHR37953:SF1">
    <property type="entry name" value="UPF0127 PROTEIN MJ1496"/>
    <property type="match status" value="1"/>
</dbReference>
<dbReference type="InterPro" id="IPR003795">
    <property type="entry name" value="DUF192"/>
</dbReference>
<protein>
    <recommendedName>
        <fullName evidence="2">DUF192 domain-containing protein</fullName>
    </recommendedName>
</protein>
<accession>B0ZB66</accession>
<proteinExistence type="predicted"/>